<comment type="function">
    <text evidence="4">Removes the pyruvyl group from chorismate, with concomitant aromatization of the ring, to provide 4-hydroxybenzoate (4HB) for the ubiquinone pathway.</text>
</comment>
<dbReference type="EMBL" id="BSST01000001">
    <property type="protein sequence ID" value="GLX78651.1"/>
    <property type="molecule type" value="Genomic_DNA"/>
</dbReference>
<comment type="caution">
    <text evidence="5">The sequence shown here is derived from an EMBL/GenBank/DDBJ whole genome shotgun (WGS) entry which is preliminary data.</text>
</comment>
<keyword evidence="3 4" id="KW-0456">Lyase</keyword>
<dbReference type="Pfam" id="PF04345">
    <property type="entry name" value="Chor_lyase"/>
    <property type="match status" value="1"/>
</dbReference>
<evidence type="ECO:0000256" key="4">
    <source>
        <dbReference type="HAMAP-Rule" id="MF_01632"/>
    </source>
</evidence>
<dbReference type="PANTHER" id="PTHR38683">
    <property type="entry name" value="CHORISMATE PYRUVATE-LYASE"/>
    <property type="match status" value="1"/>
</dbReference>
<dbReference type="InterPro" id="IPR028978">
    <property type="entry name" value="Chorismate_lyase_/UTRA_dom_sf"/>
</dbReference>
<evidence type="ECO:0000256" key="2">
    <source>
        <dbReference type="ARBA" id="ARBA00022688"/>
    </source>
</evidence>
<keyword evidence="2 4" id="KW-0831">Ubiquinone biosynthesis</keyword>
<feature type="binding site" evidence="4">
    <location>
        <position position="121"/>
    </location>
    <ligand>
        <name>substrate</name>
    </ligand>
</feature>
<comment type="similarity">
    <text evidence="4">Belongs to the UbiC family.</text>
</comment>
<evidence type="ECO:0000313" key="6">
    <source>
        <dbReference type="Proteomes" id="UP001157186"/>
    </source>
</evidence>
<feature type="binding site" evidence="4">
    <location>
        <position position="218"/>
    </location>
    <ligand>
        <name>substrate</name>
    </ligand>
</feature>
<gene>
    <name evidence="4 5" type="primary">ubiC</name>
    <name evidence="5" type="ORF">tinsulaeT_19910</name>
</gene>
<dbReference type="Gene3D" id="3.40.1410.10">
    <property type="entry name" value="Chorismate lyase-like"/>
    <property type="match status" value="1"/>
</dbReference>
<feature type="binding site" evidence="4">
    <location>
        <position position="159"/>
    </location>
    <ligand>
        <name>substrate</name>
    </ligand>
</feature>
<dbReference type="InterPro" id="IPR007440">
    <property type="entry name" value="Chorismate--pyruvate_lyase"/>
</dbReference>
<dbReference type="HAMAP" id="MF_01632">
    <property type="entry name" value="UbiC"/>
    <property type="match status" value="1"/>
</dbReference>
<keyword evidence="6" id="KW-1185">Reference proteome</keyword>
<name>A0ABQ6GWW4_9GAMM</name>
<reference evidence="5 6" key="1">
    <citation type="submission" date="2023-03" db="EMBL/GenBank/DDBJ databases">
        <title>Draft genome sequence of Thalassotalea insulae KCTC 62186T.</title>
        <authorList>
            <person name="Sawabe T."/>
        </authorList>
    </citation>
    <scope>NUCLEOTIDE SEQUENCE [LARGE SCALE GENOMIC DNA]</scope>
    <source>
        <strain evidence="5 6">KCTC 62186</strain>
    </source>
</reference>
<comment type="pathway">
    <text evidence="4">Cofactor biosynthesis; ubiquinone biosynthesis.</text>
</comment>
<keyword evidence="4 5" id="KW-0670">Pyruvate</keyword>
<dbReference type="Proteomes" id="UP001157186">
    <property type="component" value="Unassembled WGS sequence"/>
</dbReference>
<organism evidence="5 6">
    <name type="scientific">Thalassotalea insulae</name>
    <dbReference type="NCBI Taxonomy" id="2056778"/>
    <lineage>
        <taxon>Bacteria</taxon>
        <taxon>Pseudomonadati</taxon>
        <taxon>Pseudomonadota</taxon>
        <taxon>Gammaproteobacteria</taxon>
        <taxon>Alteromonadales</taxon>
        <taxon>Colwelliaceae</taxon>
        <taxon>Thalassotalea</taxon>
    </lineage>
</organism>
<accession>A0ABQ6GWW4</accession>
<sequence>MAQKSEFNIERTAVESSTPESKKLLLCAGFLMVNNTNYFMTQQQNLHALFPVHIHAAWTDEQLCELSENLRNWLLEPSSLTARLKKHCSVFEVEVLGQQVEICQPDEATDEVPAGQEVLVREVILHCDHRPYVFARSLLPLSSLTGAEKELANLGNQPLGQVIFNHPNLQRKSIQVAEFNRHSSVAHLARHYQLPVIHTMWGRRSVFVIDNKPLIVAEVFLPQSVAYMENVN</sequence>
<dbReference type="EC" id="4.1.3.40" evidence="4"/>
<dbReference type="SUPFAM" id="SSF64288">
    <property type="entry name" value="Chorismate lyase-like"/>
    <property type="match status" value="1"/>
</dbReference>
<evidence type="ECO:0000313" key="5">
    <source>
        <dbReference type="EMBL" id="GLX78651.1"/>
    </source>
</evidence>
<protein>
    <recommendedName>
        <fullName evidence="4">Probable chorismate pyruvate-lyase</fullName>
        <shortName evidence="4">CL</shortName>
        <shortName evidence="4">CPL</shortName>
        <ecNumber evidence="4">4.1.3.40</ecNumber>
    </recommendedName>
</protein>
<comment type="caution">
    <text evidence="4">Lacks conserved residue(s) required for the propagation of feature annotation.</text>
</comment>
<evidence type="ECO:0000256" key="1">
    <source>
        <dbReference type="ARBA" id="ARBA00022490"/>
    </source>
</evidence>
<proteinExistence type="inferred from homology"/>
<evidence type="ECO:0000256" key="3">
    <source>
        <dbReference type="ARBA" id="ARBA00023239"/>
    </source>
</evidence>
<keyword evidence="1 4" id="KW-0963">Cytoplasm</keyword>
<comment type="catalytic activity">
    <reaction evidence="4">
        <text>chorismate = 4-hydroxybenzoate + pyruvate</text>
        <dbReference type="Rhea" id="RHEA:16505"/>
        <dbReference type="ChEBI" id="CHEBI:15361"/>
        <dbReference type="ChEBI" id="CHEBI:17879"/>
        <dbReference type="ChEBI" id="CHEBI:29748"/>
        <dbReference type="EC" id="4.1.3.40"/>
    </reaction>
</comment>
<dbReference type="PANTHER" id="PTHR38683:SF1">
    <property type="entry name" value="CHORISMATE PYRUVATE-LYASE"/>
    <property type="match status" value="1"/>
</dbReference>
<comment type="subcellular location">
    <subcellularLocation>
        <location evidence="4">Cytoplasm</location>
    </subcellularLocation>
</comment>